<organism evidence="4 5">
    <name type="scientific">Candidatus Opimibacter skivensis</name>
    <dbReference type="NCBI Taxonomy" id="2982028"/>
    <lineage>
        <taxon>Bacteria</taxon>
        <taxon>Pseudomonadati</taxon>
        <taxon>Bacteroidota</taxon>
        <taxon>Saprospiria</taxon>
        <taxon>Saprospirales</taxon>
        <taxon>Saprospiraceae</taxon>
        <taxon>Candidatus Opimibacter</taxon>
    </lineage>
</organism>
<dbReference type="InterPro" id="IPR057078">
    <property type="entry name" value="HYR-4C"/>
</dbReference>
<dbReference type="Pfam" id="PF23237">
    <property type="entry name" value="HYR_4C"/>
    <property type="match status" value="10"/>
</dbReference>
<dbReference type="InterPro" id="IPR012334">
    <property type="entry name" value="Pectin_lyas_fold"/>
</dbReference>
<name>A0A9D7SZ85_9BACT</name>
<dbReference type="SMART" id="SM00710">
    <property type="entry name" value="PbH1"/>
    <property type="match status" value="23"/>
</dbReference>
<feature type="domain" description="Right handed beta helix" evidence="1">
    <location>
        <begin position="2254"/>
        <end position="2410"/>
    </location>
</feature>
<comment type="caution">
    <text evidence="4">The sequence shown here is derived from an EMBL/GenBank/DDBJ whole genome shotgun (WGS) entry which is preliminary data.</text>
</comment>
<feature type="domain" description="PKD-like" evidence="2">
    <location>
        <begin position="4245"/>
        <end position="4326"/>
    </location>
</feature>
<dbReference type="InterPro" id="IPR039448">
    <property type="entry name" value="Beta_helix"/>
</dbReference>
<evidence type="ECO:0000313" key="5">
    <source>
        <dbReference type="Proteomes" id="UP000808337"/>
    </source>
</evidence>
<evidence type="ECO:0000313" key="4">
    <source>
        <dbReference type="EMBL" id="MBK9984668.1"/>
    </source>
</evidence>
<feature type="domain" description="HYR-like" evidence="3">
    <location>
        <begin position="4488"/>
        <end position="4562"/>
    </location>
</feature>
<feature type="domain" description="HYR-like" evidence="3">
    <location>
        <begin position="4646"/>
        <end position="4716"/>
    </location>
</feature>
<dbReference type="Proteomes" id="UP000808337">
    <property type="component" value="Unassembled WGS sequence"/>
</dbReference>
<feature type="domain" description="HYR-like" evidence="3">
    <location>
        <begin position="4573"/>
        <end position="4639"/>
    </location>
</feature>
<feature type="domain" description="HYR-like" evidence="3">
    <location>
        <begin position="4722"/>
        <end position="4793"/>
    </location>
</feature>
<dbReference type="InterPro" id="IPR006626">
    <property type="entry name" value="PbH1"/>
</dbReference>
<dbReference type="EMBL" id="JADKGY010000030">
    <property type="protein sequence ID" value="MBK9984668.1"/>
    <property type="molecule type" value="Genomic_DNA"/>
</dbReference>
<feature type="domain" description="HYR-like" evidence="3">
    <location>
        <begin position="5110"/>
        <end position="5180"/>
    </location>
</feature>
<sequence>MYRNTNPTGTSSEADGTLITIYVNGIANATTTTSGGGFWLATGVTFVGGNTITATATATGECESAPSNSVTATASPTCSINGPNPACPGSNITYTAPAGMDSYFWNLDEDAKATFVGSQTGQTVTIHTFSQCSGTFPLLLSITQNGCSSNCSLSITLGGDTQPPMFTNCPAAPINLGLNPPFLPDANMALTNAGPATDNCNNVTRFPVAGPITGGCTKTQVWTVTASDICGNTSDCVVTFTWMVSPPVVNCPASFSISQASLPLNLTTLTYSPTGGVFTGTGVTGNTFNTAMAGPYVITYTYTSSGCSNACQFTITVTPACVPPSISGHPLSTQMVCLNGTPTNLMVTATGDGLTYQWYSDTNGTGYDGSSIMGATTDTYTPPTGTAGTYFYYVIVSGTCNPAANSNYATVIVKSYSDAPGVDNPICADETSVSGTSTGDDGTTIKVYINAMFAGTTTVTGFTWTLSPVSLTAGDAITATAQASGECESTLSNVVTVSSLPSAPVITATNSTCQAGCTVGGGSFNTITACGAGTTLTYYTDITGTTPTGTPTYNQTTPMTIFYACVNDVTGCRSAIQTLTTNPGTCTNPSAPLITATNSTCQPGCTVGGGSFNTITSCGAGTTLTYYTDNTGTTTTGAPTYNQTTPMTIFYACVNDITGCRSAIQTLTTNPGTCTNPSAPLITATESTCQPGCTLGGGTFNVVTACGAGTTLTYYTSMAGTTTTGAPTYNQSTPMTIFYACVDNVTGCRSAIQTLTTNPGTCTNPSAPLITATESTCQPGCAVGGGSFNVTTACGAGTTLTYYTDITGTTTTGAPTYNQTTPMTIFYACVNNITGCRSAIQTLTTNPGTCTNPSAPLITATESTCQPGCTVGGGLFNVITACGAGTTLTYYTSMAGTTTTGAPTYNQTTPMTIFYACVDNGTGCRSAIQTLTTNPGTCTNPSAPSITATESTCQPGCTLGGGTFNIVSTCGSGTTLTYYTSMAGTTTTSAPSYNQSTPMTIYYACVDDVTGCRSAIQSLTTVPGTCTNPSAPLITATESTCQPGCTVGGGSFNIVTACGAGTTLTYYTSMAGTTTTGAPTYNQTTPMTIYYACVDDVTGCRSAIQTLTTNPGTCTNPSSSTITATESTCQPGCTLGGGSFNITPCIGSTMTFYDDIVGTNPTTTPPVYNQTTPMTIYYACVQNITGCRSAIQSLTTVPGTCPTPSTPSITATESSCQPGCTVGGGSFNIITGCGAGTTLTYYSDVMGSNPTTTPPVYNQSTPMTIYYACVNDITGCRSAIQTFTTTPGACSGTPSTPVIIANNSTCQPGCVVSGGSFSVTTACGAGTTLTYYTDNTGTTTTGAPTYNQTAPMTIYYACVDDITGCRSGIQTLTTVPGTCPTPSAPLITATESTCQPGCTLGGGTFNIVTTCGSGTTLTYYTSMAGTTTTSAPTYNQSTPMTIYYACVDDVTGCRSAIQSLTTVPGTCPTPSAPLITATESTCQSGCMLAGGTFNIATACGTGTTLTYYTSIAGTTTTGAPTYNQNTPMTIFYACVDDVTGCRSAIQTLTTNPGTCTNPSSSTITATESTCQPGCILGGGSFNITPCTGSTMTFYDDIVGTNPTTTPPVYNQTTPMTIYYACVQNITGCRSAIQSLTTVPGTCTTPNGPFIIVNNSTCQPPCAPSGGSFGVPGPCGPGTTLTYYSDGIGSNPTTTPPAYNQTTPMTIYYACVDNFTGCRSSIQSLTTNPGVCTNPAPPLVTAMQSSCQPGCMLGGGSFAVINNCGPGTILTYYTDISGTTIIGPPVYNQNTPMTIYYACFDFTTGCRSAIQTYTTMPGTCTPPSAPLITATESTCQPGCIVGGGSFNFPTPCGPGTTLTYFTDIMGTSMLPPPMYNQTTPITIFYACVDNFTGCRSAIQSLTTNPGTCTTPSVSCPSDFSTTNITPAFVLTGGMPLTGTYSGTGVSAGMFDPSVAGLGMHTITYTYTGPFGCMNSCMFTITVTTPGNVLNMQTGETFVTIQEAIDDPQTLSGHTIKIPVGTYPGFDAATGGKSLTFSPGNSPGCVTINGDVVLNGGDVLLMELNGTTACTDYDQFIVNGMVTLGGATLTLNVGYVPSNGDQFKIIDNDMADPVSGQFATGVTINAGGYTFYVDYADGGNDVVLTKCAGGVTNTNTAETFCTLQQAINDPQTLDGHTITIAAGTYVEMGQIVISKNLTIIGADKTTTFIKPDASTAYGDAWIKVNPGKTLNLSKVTLDGTGKLIYTGIKQEGNGIVNDCNITGIKYNESTDYKGTAIHIVSTGNVNVTNCTFTQIGRNGILADNCTGTYSGNTYTGKGAGDWLDYFILSEYGDDVVISNNTISNCTGIASSDGSGSSGIAVWDDPNTQAQILGNTLTNNSIGVAIVGINGATTDPQVLIGAGNLFDGGEYGVAFQAYAGPYSPDVTFTGASTYKGQTVAALSIDDGISAGVTFDVSSAVFKTAGNVVITDNYTKEDLVIHAIDAGNRGFFRWVALNDYVTLNSFIAPATTTPSIQRGISAATSGFTVHIQSGTYPGNVDAVLGGSKDIALSPGASPGCVTIGGNLSLDGGDILPMEINGTTPCTQYDQFTVNGTVTLGGAMLSGTLGYSPANGDQIKIIDNDMMDPVVGQFAQGSSVVIGGTTFIINYAGGDGNDVVLTVCARVYNTTTMLTYCTIQSAINDPLTMGGHTLVCQPGLYDEAVTVNKSVNIQGANAGIAGNGVRGAESIVDGNNGTRTGFAITVPGVTIDGFKVQNCGGVGFESGIYTNSTGSLIKNNILFNNEKGVYASNTGASTVQYNLFDGNNRPGPAGGIGLYSFTSNALSVLNNEFKNHTTNASVLFDGGASHVNVAFNTNYLHDNDPGSSCVYVSKVTGGEFANNYITNGKRGFKIAGGNSSINIHNNIITGTVQADIMVNTDFGANTGIQAHNNSLTSAVTIRNEDVTVVDATCNWFGSNIPATIAASIIQTNPNTVTYIPWTTSGVDLGGNPLDGFQPSVPCSAPCNLAFSISTTPATCPLQNNGTATVTVISGGISPYTYLWSNGQTTATATGLIAGSYTVTVTDFNGCTGTAPATVTNSLAGPVHNVNTGLNYCTIQAAINDPLTLNTHVINVDPGTYPENVTLNKSLTINGAQVGVDARGRVVGVPNPIVESVIAPASGAALEFLAGSSNSVINGFAMLGNTIGTNGVVQTLSSVLSGVQLQNNYLKVTSATGQGLWLNRGITDLTVNKCELVGGTGSTQIIFLNGPQSFAGLNLTNNNILGGGGTYGLFVDGNRNVGTSATPRNPLFQGNLFQGLVAGINAGSRSLENAQVLENTFNNNSQLGFQGGPKNSNFARNTFTANGLYGMSLTAFGSADPLRGGQGTTIQNNFFSGNATAPGAFGDILLSNQTTGTQNSNTISNNSLLSTIAIYNNEPDGVTDPIHATCNWFGSTTPAVITSKIFNIAGGVTSYIPWLTSGVDGDLITPGFQPAAACVACGLMATTSSTPSGCPPIAFGTATVTSVTGGVGPFTYVWNTVPVQTTVTATGLAQGSYSVTVTAANGCTTTASVVVGFNNDGPVHNTNTGLDYCTIQAAINAASAGDTITVDPGTYAEDIIVNKSLTIRGPNYLIDPCSGVRVAEAIVVPATAAISSGEIFHVTASNVSIEGFTIDGDNPALISGFTSTNGADIDAAEGVTDYSSGVNNLHVTYNIIQNLSYFGVTIDDYLLGVPTSGHVVSNNQIRNMGTYDAGSGIDFWGGGVLLYDNQYAVVGANCMSNVRIGVQTGNFYLPSPGGSMGISSNTISVRRRGIFHNLAYGTASPFTVGGNNITGIANANETAAWDGILLSSMSVASSAVSNTINGSAITAIPTVGISVWNDQVAPFISGGSVTGVGLGINVNNYEGYPSTGSDAGNTSATINGVTVTGATIAGIRVNDNPLNSIGATVFAEIKGNTSVTGSPKGILVTGPDASANVHDNVLSFSGNAIAIDVDSATATVTNNHIYDNGIGVRFTRTGNGTVNNLNNFDGGANPDNGTDIQLTATAGAVLASPNNSLAGNTYGVQNLTTTDVDATYNYWESASGPGPVGPGTGAPVTTKVLYCPWLNAAPPGGVPVSTPASIAVTETSGTTNDDGTICAGASATLAASPAGGTYLWAPDGQTTSSITVTPAMTSVYTVTVSYPGCSNVAMQTITVNPLPVVSGPSSICTGFTAQYLPSSGGTWMSSNNSIASINNAGLALGVGSGLVTFTFTNTATGCSSTTGNVNVMPTPSAVITANMTVYQGSINNIVSVPNAGIGATYSWSVSPGSTITAGAGTNSIIYTAGNAPSLMINVTVTSANGCSATGNRTVTVLVPGTSTMMWVPDNQMPYSCGVKTNCCADTLCFNLKYTPGVTGTLTSYTTGFFANCLGGLTPPIGLDSSCVMTTNNPVVFNQCMAIDSFLFNSSGNNGLVPITQGVPLILHKVCFNISTNETIQLREDVITNLSSSVDQAGGGQISEYPGYSTQTFSKPAPVVPANVTVNVDCPSDTLAATIFPTVLDYCGNVVPHVLVSTINTPGSLSCEGMQVRNYSFIDCSNYAQPWSYTIKVEYEDFAITVLDGGSNVACPDLTDVVPTPPVVIDNCGNTLVPTVTFTSKPTCEGTRVYTFRYTDCEGNTHDWDYVYTVEYEPIPNPVDVTVTVNCPIQTNTIPVPPVVMDNCGHLLTPTGPVDSGPVACEGTRTYTWNYIDCEGNTENYVYTYIVDRLPFANPVDSFKTVSCPIQTNVVPVPPVLTDNCGAVIIPSGPVVSSQVACEGTRTYTWTYADCTGFTQDFVYTYTVEREDFTIVPPSGAMTVSCPAATNTAPALPTVTDNCGNTLTPAPPAISPQVVCEGDRTYTYTYTDCEGNTHNWVFTYTVEREDFTMPANGSSIVACPAATNTAPVLPSVVDNCGNTLTPSAPVISAQVVCEGDRTYTYTYTDCEGNTHNWVYTYTVEREDFTMPANGSSTVACPVATNTPPTLPTVVDNCGNTLTPTGSPVISAQVVCEGNRTYTYTYTDCEGNTHNWVYTYTVEREDFTMPANGAMTVACPVATNTLPTVPTVTDNCGNVLTPSEPVISTALTCEGTRTYTYTYTDCEGNTHNWVFTYTVEYETFPNPVDAGSTVGCPLATNTAPPLPVVTDNCGNVLIPSLPVVTPIPACEGIRTYTYTYTDCEGNNQDYVYTYTVDRPPFTLPANGGSIVNCPLATNVVPTPPTVVDACGVTLVPVGPVVSAQVNCEGTDTYRTYTWTYTDCSGFALNWVYTYTVRCFPLTLKVMLEGPYNTGTNLMNPTLNSNHVLPGQDKNLSPSLSIQLNAPFTPFGQPYNIVPWNYSGNSGATYGDPSAPGAPMGVTPYPADVVDWVLVTVRKNGILPANNYWSCAGWVHTDGQVTFPDPCGGLVLTPGDNYYVLVQHRTHLGVLSPSVATYSCGGMIINWDFTTSNSYAPIFRYGQKEVAPGVWAMHAANGEQVTSIAAISSSDRTTWRAFQNTYGYSIGDYNMSAFTESAGDETLWKTNQNRTSGIIFY</sequence>
<feature type="domain" description="HYR-like" evidence="3">
    <location>
        <begin position="4953"/>
        <end position="5026"/>
    </location>
</feature>
<feature type="domain" description="HYR-like" evidence="3">
    <location>
        <begin position="4800"/>
        <end position="4871"/>
    </location>
</feature>
<proteinExistence type="predicted"/>
<feature type="domain" description="HYR-like" evidence="3">
    <location>
        <begin position="4876"/>
        <end position="4948"/>
    </location>
</feature>
<reference evidence="4 5" key="1">
    <citation type="submission" date="2020-10" db="EMBL/GenBank/DDBJ databases">
        <title>Connecting structure to function with the recovery of over 1000 high-quality activated sludge metagenome-assembled genomes encoding full-length rRNA genes using long-read sequencing.</title>
        <authorList>
            <person name="Singleton C.M."/>
            <person name="Petriglieri F."/>
            <person name="Kristensen J.M."/>
            <person name="Kirkegaard R.H."/>
            <person name="Michaelsen T.Y."/>
            <person name="Andersen M.H."/>
            <person name="Karst S.M."/>
            <person name="Dueholm M.S."/>
            <person name="Nielsen P.H."/>
            <person name="Albertsen M."/>
        </authorList>
    </citation>
    <scope>NUCLEOTIDE SEQUENCE [LARGE SCALE GENOMIC DNA]</scope>
    <source>
        <strain evidence="4">Ribe_18-Q3-R11-54_MAXAC.273</strain>
    </source>
</reference>
<dbReference type="Pfam" id="PF13229">
    <property type="entry name" value="Beta_helix"/>
    <property type="match status" value="1"/>
</dbReference>
<evidence type="ECO:0000259" key="3">
    <source>
        <dbReference type="Pfam" id="PF23237"/>
    </source>
</evidence>
<accession>A0A9D7SZ85</accession>
<dbReference type="InterPro" id="IPR045829">
    <property type="entry name" value="PKD_6"/>
</dbReference>
<evidence type="ECO:0000259" key="2">
    <source>
        <dbReference type="Pfam" id="PF19408"/>
    </source>
</evidence>
<gene>
    <name evidence="4" type="ORF">IPP15_20275</name>
</gene>
<dbReference type="Pfam" id="PF19408">
    <property type="entry name" value="PKD_6"/>
    <property type="match status" value="1"/>
</dbReference>
<evidence type="ECO:0000259" key="1">
    <source>
        <dbReference type="Pfam" id="PF13229"/>
    </source>
</evidence>
<dbReference type="SUPFAM" id="SSF51126">
    <property type="entry name" value="Pectin lyase-like"/>
    <property type="match status" value="5"/>
</dbReference>
<feature type="domain" description="HYR-like" evidence="3">
    <location>
        <begin position="5031"/>
        <end position="5103"/>
    </location>
</feature>
<dbReference type="Gene3D" id="2.160.20.10">
    <property type="entry name" value="Single-stranded right-handed beta-helix, Pectin lyase-like"/>
    <property type="match status" value="4"/>
</dbReference>
<protein>
    <submittedName>
        <fullName evidence="4">Right-handed parallel beta-helix repeat-containing protein</fullName>
    </submittedName>
</protein>
<dbReference type="InterPro" id="IPR011050">
    <property type="entry name" value="Pectin_lyase_fold/virulence"/>
</dbReference>
<feature type="domain" description="HYR-like" evidence="3">
    <location>
        <begin position="5185"/>
        <end position="5260"/>
    </location>
</feature>